<dbReference type="GO" id="GO:0005634">
    <property type="term" value="C:nucleus"/>
    <property type="evidence" value="ECO:0007669"/>
    <property type="project" value="TreeGrafter"/>
</dbReference>
<evidence type="ECO:0000256" key="8">
    <source>
        <dbReference type="ARBA" id="ARBA00048367"/>
    </source>
</evidence>
<evidence type="ECO:0000256" key="2">
    <source>
        <dbReference type="ARBA" id="ARBA00022527"/>
    </source>
</evidence>
<dbReference type="Pfam" id="PF00069">
    <property type="entry name" value="Pkinase"/>
    <property type="match status" value="2"/>
</dbReference>
<dbReference type="GeneID" id="120251670"/>
<dbReference type="PANTHER" id="PTHR24056">
    <property type="entry name" value="CELL DIVISION PROTEIN KINASE"/>
    <property type="match status" value="1"/>
</dbReference>
<dbReference type="SUPFAM" id="SSF56112">
    <property type="entry name" value="Protein kinase-like (PK-like)"/>
    <property type="match status" value="1"/>
</dbReference>
<reference evidence="15" key="1">
    <citation type="submission" date="2025-08" db="UniProtKB">
        <authorList>
            <consortium name="RefSeq"/>
        </authorList>
    </citation>
    <scope>IDENTIFICATION</scope>
</reference>
<dbReference type="PANTHER" id="PTHR24056:SF171">
    <property type="entry name" value="CYCLIN-DEPENDENT KINASE 20"/>
    <property type="match status" value="1"/>
</dbReference>
<dbReference type="GO" id="GO:0008353">
    <property type="term" value="F:RNA polymerase II CTD heptapeptide repeat kinase activity"/>
    <property type="evidence" value="ECO:0007669"/>
    <property type="project" value="UniProtKB-EC"/>
</dbReference>
<dbReference type="GO" id="GO:0004693">
    <property type="term" value="F:cyclin-dependent protein serine/threonine kinase activity"/>
    <property type="evidence" value="ECO:0007669"/>
    <property type="project" value="UniProtKB-EC"/>
</dbReference>
<dbReference type="PROSITE" id="PS00107">
    <property type="entry name" value="PROTEIN_KINASE_ATP"/>
    <property type="match status" value="1"/>
</dbReference>
<keyword evidence="2 11" id="KW-0723">Serine/threonine-protein kinase</keyword>
<evidence type="ECO:0000313" key="14">
    <source>
        <dbReference type="Proteomes" id="UP001515500"/>
    </source>
</evidence>
<protein>
    <submittedName>
        <fullName evidence="15">Cyclin-dependent kinase F-1</fullName>
    </submittedName>
</protein>
<dbReference type="InterPro" id="IPR008271">
    <property type="entry name" value="Ser/Thr_kinase_AS"/>
</dbReference>
<comment type="catalytic activity">
    <reaction evidence="7">
        <text>L-threonyl-[protein] + ATP = O-phospho-L-threonyl-[protein] + ADP + H(+)</text>
        <dbReference type="Rhea" id="RHEA:46608"/>
        <dbReference type="Rhea" id="RHEA-COMP:11060"/>
        <dbReference type="Rhea" id="RHEA-COMP:11605"/>
        <dbReference type="ChEBI" id="CHEBI:15378"/>
        <dbReference type="ChEBI" id="CHEBI:30013"/>
        <dbReference type="ChEBI" id="CHEBI:30616"/>
        <dbReference type="ChEBI" id="CHEBI:61977"/>
        <dbReference type="ChEBI" id="CHEBI:456216"/>
        <dbReference type="EC" id="2.7.11.22"/>
    </reaction>
</comment>
<evidence type="ECO:0000256" key="10">
    <source>
        <dbReference type="PROSITE-ProRule" id="PRU10141"/>
    </source>
</evidence>
<evidence type="ECO:0000256" key="4">
    <source>
        <dbReference type="ARBA" id="ARBA00022741"/>
    </source>
</evidence>
<dbReference type="InterPro" id="IPR050108">
    <property type="entry name" value="CDK"/>
</dbReference>
<dbReference type="Proteomes" id="UP001515500">
    <property type="component" value="Chromosome 20"/>
</dbReference>
<comment type="similarity">
    <text evidence="1">Belongs to the protein kinase superfamily. CMGC Ser/Thr protein kinase family. CDC2/CDKX subfamily.</text>
</comment>
<evidence type="ECO:0000256" key="1">
    <source>
        <dbReference type="ARBA" id="ARBA00006485"/>
    </source>
</evidence>
<dbReference type="PROSITE" id="PS50011">
    <property type="entry name" value="PROTEIN_KINASE_DOM"/>
    <property type="match status" value="1"/>
</dbReference>
<feature type="region of interest" description="Disordered" evidence="12">
    <location>
        <begin position="418"/>
        <end position="437"/>
    </location>
</feature>
<feature type="compositionally biased region" description="Polar residues" evidence="12">
    <location>
        <begin position="188"/>
        <end position="198"/>
    </location>
</feature>
<comment type="catalytic activity">
    <reaction evidence="9">
        <text>[DNA-directed RNA polymerase] + ATP = phospho-[DNA-directed RNA polymerase] + ADP + H(+)</text>
        <dbReference type="Rhea" id="RHEA:10216"/>
        <dbReference type="Rhea" id="RHEA-COMP:11321"/>
        <dbReference type="Rhea" id="RHEA-COMP:11322"/>
        <dbReference type="ChEBI" id="CHEBI:15378"/>
        <dbReference type="ChEBI" id="CHEBI:30616"/>
        <dbReference type="ChEBI" id="CHEBI:43176"/>
        <dbReference type="ChEBI" id="CHEBI:68546"/>
        <dbReference type="ChEBI" id="CHEBI:456216"/>
        <dbReference type="EC" id="2.7.11.23"/>
    </reaction>
</comment>
<dbReference type="Gene3D" id="1.10.510.10">
    <property type="entry name" value="Transferase(Phosphotransferase) domain 1"/>
    <property type="match status" value="2"/>
</dbReference>
<name>A0AB40AMJ3_DIOCR</name>
<evidence type="ECO:0000256" key="9">
    <source>
        <dbReference type="ARBA" id="ARBA00049280"/>
    </source>
</evidence>
<keyword evidence="5 15" id="KW-0418">Kinase</keyword>
<comment type="catalytic activity">
    <reaction evidence="8">
        <text>L-seryl-[protein] + ATP = O-phospho-L-seryl-[protein] + ADP + H(+)</text>
        <dbReference type="Rhea" id="RHEA:17989"/>
        <dbReference type="Rhea" id="RHEA-COMP:9863"/>
        <dbReference type="Rhea" id="RHEA-COMP:11604"/>
        <dbReference type="ChEBI" id="CHEBI:15378"/>
        <dbReference type="ChEBI" id="CHEBI:29999"/>
        <dbReference type="ChEBI" id="CHEBI:30616"/>
        <dbReference type="ChEBI" id="CHEBI:83421"/>
        <dbReference type="ChEBI" id="CHEBI:456216"/>
        <dbReference type="EC" id="2.7.11.22"/>
    </reaction>
</comment>
<dbReference type="SMART" id="SM00220">
    <property type="entry name" value="S_TKc"/>
    <property type="match status" value="1"/>
</dbReference>
<evidence type="ECO:0000256" key="12">
    <source>
        <dbReference type="SAM" id="MobiDB-lite"/>
    </source>
</evidence>
<evidence type="ECO:0000256" key="3">
    <source>
        <dbReference type="ARBA" id="ARBA00022679"/>
    </source>
</evidence>
<evidence type="ECO:0000256" key="5">
    <source>
        <dbReference type="ARBA" id="ARBA00022777"/>
    </source>
</evidence>
<evidence type="ECO:0000259" key="13">
    <source>
        <dbReference type="PROSITE" id="PS50011"/>
    </source>
</evidence>
<dbReference type="AlphaFoldDB" id="A0AB40AMJ3"/>
<evidence type="ECO:0000256" key="11">
    <source>
        <dbReference type="RuleBase" id="RU000304"/>
    </source>
</evidence>
<proteinExistence type="inferred from homology"/>
<feature type="region of interest" description="Disordered" evidence="12">
    <location>
        <begin position="179"/>
        <end position="198"/>
    </location>
</feature>
<dbReference type="PROSITE" id="PS00108">
    <property type="entry name" value="PROTEIN_KINASE_ST"/>
    <property type="match status" value="1"/>
</dbReference>
<dbReference type="InterPro" id="IPR000719">
    <property type="entry name" value="Prot_kinase_dom"/>
</dbReference>
<evidence type="ECO:0000313" key="15">
    <source>
        <dbReference type="RefSeq" id="XP_039116211.1"/>
    </source>
</evidence>
<sequence>MEGGSSAGGRRSWSIYGRVEITARYEILEGIGSGAYSDVYRARRLSDGLTVALKEVHDYQSSLREIEALQALRGSSNVVNLIEHFWQDGEDAVLVLEFFQTDLATVIKEGKRRDGGIGVGDVKQWMLQILCGVDACHRRGIAHRDLKPSNLLIGADGVLKLADFGQSRILNAFEQVPTNEEWMPDPPTTDQEVNQSSVEGYENQTSQELRPLNEEDYLQQLDGFKKRHVTDDTDKESNLQDGDVSCLATCSTGEMEEDPDKGSYFSVDDESAEHESGAFTSYVGTRWFRAPELLFGSTNYGLEIDLWALGCIFAELLSLKPLFPGTSDIDQLAKVISVLGDLNEESYPGCSKWPDYNKISFNKVEIPISLEACLPNRSPSEVNLVKRLVCYDPASRATAMELLLDTYFTEEPLPTPLSELNVPSSKKAHDEGPSGEFNGYANMESDSDLEEFGHMDVSNTEKGFSIRFS</sequence>
<dbReference type="FunFam" id="3.30.200.20:FF:000664">
    <property type="entry name" value="Cyclin-dependent kinase F-1"/>
    <property type="match status" value="1"/>
</dbReference>
<keyword evidence="14" id="KW-1185">Reference proteome</keyword>
<keyword evidence="4 10" id="KW-0547">Nucleotide-binding</keyword>
<evidence type="ECO:0000256" key="6">
    <source>
        <dbReference type="ARBA" id="ARBA00022840"/>
    </source>
</evidence>
<accession>A0AB40AMJ3</accession>
<dbReference type="InterPro" id="IPR017441">
    <property type="entry name" value="Protein_kinase_ATP_BS"/>
</dbReference>
<evidence type="ECO:0000256" key="7">
    <source>
        <dbReference type="ARBA" id="ARBA00047811"/>
    </source>
</evidence>
<dbReference type="Gene3D" id="3.30.200.20">
    <property type="entry name" value="Phosphorylase Kinase, domain 1"/>
    <property type="match status" value="1"/>
</dbReference>
<feature type="domain" description="Protein kinase" evidence="13">
    <location>
        <begin position="25"/>
        <end position="408"/>
    </location>
</feature>
<feature type="binding site" evidence="10">
    <location>
        <position position="54"/>
    </location>
    <ligand>
        <name>ATP</name>
        <dbReference type="ChEBI" id="CHEBI:30616"/>
    </ligand>
</feature>
<gene>
    <name evidence="15" type="primary">LOC120251670</name>
</gene>
<keyword evidence="6 10" id="KW-0067">ATP-binding</keyword>
<organism evidence="14 15">
    <name type="scientific">Dioscorea cayennensis subsp. rotundata</name>
    <name type="common">White Guinea yam</name>
    <name type="synonym">Dioscorea rotundata</name>
    <dbReference type="NCBI Taxonomy" id="55577"/>
    <lineage>
        <taxon>Eukaryota</taxon>
        <taxon>Viridiplantae</taxon>
        <taxon>Streptophyta</taxon>
        <taxon>Embryophyta</taxon>
        <taxon>Tracheophyta</taxon>
        <taxon>Spermatophyta</taxon>
        <taxon>Magnoliopsida</taxon>
        <taxon>Liliopsida</taxon>
        <taxon>Dioscoreales</taxon>
        <taxon>Dioscoreaceae</taxon>
        <taxon>Dioscorea</taxon>
    </lineage>
</organism>
<dbReference type="RefSeq" id="XP_039116211.1">
    <property type="nucleotide sequence ID" value="XM_039260277.1"/>
</dbReference>
<dbReference type="GO" id="GO:0005524">
    <property type="term" value="F:ATP binding"/>
    <property type="evidence" value="ECO:0007669"/>
    <property type="project" value="UniProtKB-UniRule"/>
</dbReference>
<dbReference type="InterPro" id="IPR011009">
    <property type="entry name" value="Kinase-like_dom_sf"/>
</dbReference>
<keyword evidence="3" id="KW-0808">Transferase</keyword>